<dbReference type="GO" id="GO:0031267">
    <property type="term" value="F:small GTPase binding"/>
    <property type="evidence" value="ECO:0007669"/>
    <property type="project" value="TreeGrafter"/>
</dbReference>
<dbReference type="Gene3D" id="1.10.472.80">
    <property type="entry name" value="Ypt/Rab-GAP domain of gyp1p, domain 3"/>
    <property type="match status" value="1"/>
</dbReference>
<dbReference type="FunFam" id="1.10.8.270:FF:000001">
    <property type="entry name" value="TBC1 domain family member 1"/>
    <property type="match status" value="1"/>
</dbReference>
<comment type="similarity">
    <text evidence="1">Belongs to the alkylbase DNA glycosidase AlkA family.</text>
</comment>
<dbReference type="FunFam" id="1.10.10.750:FF:000003">
    <property type="entry name" value="GTPase activating protein (Evi5)"/>
    <property type="match status" value="1"/>
</dbReference>
<keyword evidence="2" id="KW-0343">GTPase activation</keyword>
<dbReference type="Gene3D" id="1.10.8.270">
    <property type="entry name" value="putative rabgap domain of human tbc1 domain family member 14 like domains"/>
    <property type="match status" value="1"/>
</dbReference>
<keyword evidence="4 6" id="KW-0175">Coiled coil</keyword>
<evidence type="ECO:0000256" key="2">
    <source>
        <dbReference type="ARBA" id="ARBA00022468"/>
    </source>
</evidence>
<dbReference type="Pfam" id="PF23436">
    <property type="entry name" value="RabGap-TBC_2"/>
    <property type="match status" value="1"/>
</dbReference>
<dbReference type="SMART" id="SM00164">
    <property type="entry name" value="TBC"/>
    <property type="match status" value="1"/>
</dbReference>
<dbReference type="SUPFAM" id="SSF47923">
    <property type="entry name" value="Ypt/Rab-GAP domain of gyp1p"/>
    <property type="match status" value="2"/>
</dbReference>
<keyword evidence="5" id="KW-0234">DNA repair</keyword>
<dbReference type="PROSITE" id="PS50086">
    <property type="entry name" value="TBC_RABGAP"/>
    <property type="match status" value="1"/>
</dbReference>
<feature type="domain" description="Rab-GAP TBC" evidence="8">
    <location>
        <begin position="663"/>
        <end position="848"/>
    </location>
</feature>
<evidence type="ECO:0000256" key="1">
    <source>
        <dbReference type="ARBA" id="ARBA00010817"/>
    </source>
</evidence>
<dbReference type="GO" id="GO:0003684">
    <property type="term" value="F:damaged DNA binding"/>
    <property type="evidence" value="ECO:0007669"/>
    <property type="project" value="UniProtKB-ARBA"/>
</dbReference>
<feature type="region of interest" description="Disordered" evidence="7">
    <location>
        <begin position="1"/>
        <end position="58"/>
    </location>
</feature>
<evidence type="ECO:0000256" key="3">
    <source>
        <dbReference type="ARBA" id="ARBA00022763"/>
    </source>
</evidence>
<dbReference type="GO" id="GO:0005096">
    <property type="term" value="F:GTPase activator activity"/>
    <property type="evidence" value="ECO:0007669"/>
    <property type="project" value="UniProtKB-KW"/>
</dbReference>
<dbReference type="PANTHER" id="PTHR47219:SF9">
    <property type="entry name" value="GTPASE ACTIVATING PROTEIN AND CENTROSOME-ASSOCIATED, ISOFORM B"/>
    <property type="match status" value="1"/>
</dbReference>
<dbReference type="InterPro" id="IPR035969">
    <property type="entry name" value="Rab-GAP_TBC_sf"/>
</dbReference>
<evidence type="ECO:0000256" key="4">
    <source>
        <dbReference type="ARBA" id="ARBA00023054"/>
    </source>
</evidence>
<feature type="compositionally biased region" description="Low complexity" evidence="7">
    <location>
        <begin position="456"/>
        <end position="477"/>
    </location>
</feature>
<evidence type="ECO:0000256" key="7">
    <source>
        <dbReference type="SAM" id="MobiDB-lite"/>
    </source>
</evidence>
<evidence type="ECO:0000256" key="5">
    <source>
        <dbReference type="ARBA" id="ARBA00023204"/>
    </source>
</evidence>
<dbReference type="SUPFAM" id="SSF48150">
    <property type="entry name" value="DNA-glycosylase"/>
    <property type="match status" value="1"/>
</dbReference>
<dbReference type="CDD" id="cd00056">
    <property type="entry name" value="ENDO3c"/>
    <property type="match status" value="1"/>
</dbReference>
<feature type="compositionally biased region" description="Basic and acidic residues" evidence="7">
    <location>
        <begin position="278"/>
        <end position="304"/>
    </location>
</feature>
<name>A0A8H7HCS2_9AGAM</name>
<dbReference type="InterPro" id="IPR050302">
    <property type="entry name" value="Rab_GAP_TBC_domain"/>
</dbReference>
<dbReference type="InterPro" id="IPR003265">
    <property type="entry name" value="HhH-GPD_domain"/>
</dbReference>
<evidence type="ECO:0000259" key="8">
    <source>
        <dbReference type="PROSITE" id="PS50086"/>
    </source>
</evidence>
<dbReference type="Gene3D" id="1.10.10.750">
    <property type="entry name" value="Ypt/Rab-GAP domain of gyp1p, domain 1"/>
    <property type="match status" value="1"/>
</dbReference>
<dbReference type="Proteomes" id="UP000650582">
    <property type="component" value="Unassembled WGS sequence"/>
</dbReference>
<feature type="compositionally biased region" description="Acidic residues" evidence="7">
    <location>
        <begin position="502"/>
        <end position="516"/>
    </location>
</feature>
<reference evidence="9" key="1">
    <citation type="submission" date="2020-09" db="EMBL/GenBank/DDBJ databases">
        <title>Comparative genome analyses of four rice-infecting Rhizoctonia solani isolates reveal extensive enrichment of homogalacturonan modification genes.</title>
        <authorList>
            <person name="Lee D.-Y."/>
            <person name="Jeon J."/>
            <person name="Kim K.-T."/>
            <person name="Cheong K."/>
            <person name="Song H."/>
            <person name="Choi G."/>
            <person name="Ko J."/>
            <person name="Opiyo S.O."/>
            <person name="Zuo S."/>
            <person name="Madhav S."/>
            <person name="Lee Y.-H."/>
            <person name="Wang G.-L."/>
        </authorList>
    </citation>
    <scope>NUCLEOTIDE SEQUENCE</scope>
    <source>
        <strain evidence="9">AG1-IA YN-7</strain>
    </source>
</reference>
<comment type="caution">
    <text evidence="9">The sequence shown here is derived from an EMBL/GenBank/DDBJ whole genome shotgun (WGS) entry which is preliminary data.</text>
</comment>
<dbReference type="InterPro" id="IPR011257">
    <property type="entry name" value="DNA_glycosylase"/>
</dbReference>
<dbReference type="PANTHER" id="PTHR47219">
    <property type="entry name" value="RAB GTPASE-ACTIVATING PROTEIN 1-LIKE"/>
    <property type="match status" value="1"/>
</dbReference>
<feature type="coiled-coil region" evidence="6">
    <location>
        <begin position="946"/>
        <end position="973"/>
    </location>
</feature>
<organism evidence="9 10">
    <name type="scientific">Rhizoctonia solani</name>
    <dbReference type="NCBI Taxonomy" id="456999"/>
    <lineage>
        <taxon>Eukaryota</taxon>
        <taxon>Fungi</taxon>
        <taxon>Dikarya</taxon>
        <taxon>Basidiomycota</taxon>
        <taxon>Agaricomycotina</taxon>
        <taxon>Agaricomycetes</taxon>
        <taxon>Cantharellales</taxon>
        <taxon>Ceratobasidiaceae</taxon>
        <taxon>Rhizoctonia</taxon>
    </lineage>
</organism>
<dbReference type="EMBL" id="JACYCC010000033">
    <property type="protein sequence ID" value="KAF8684152.1"/>
    <property type="molecule type" value="Genomic_DNA"/>
</dbReference>
<dbReference type="GO" id="GO:0006285">
    <property type="term" value="P:base-excision repair, AP site formation"/>
    <property type="evidence" value="ECO:0007669"/>
    <property type="project" value="UniProtKB-ARBA"/>
</dbReference>
<dbReference type="SMART" id="SM00478">
    <property type="entry name" value="ENDO3c"/>
    <property type="match status" value="1"/>
</dbReference>
<feature type="region of interest" description="Disordered" evidence="7">
    <location>
        <begin position="440"/>
        <end position="562"/>
    </location>
</feature>
<protein>
    <submittedName>
        <fullName evidence="9">RabGAP TBC</fullName>
    </submittedName>
</protein>
<accession>A0A8H7HCS2</accession>
<dbReference type="AlphaFoldDB" id="A0A8H7HCS2"/>
<evidence type="ECO:0000256" key="6">
    <source>
        <dbReference type="SAM" id="Coils"/>
    </source>
</evidence>
<dbReference type="FunFam" id="1.10.340.30:FF:000004">
    <property type="entry name" value="DNA-3-methyladenine glycosylase II"/>
    <property type="match status" value="1"/>
</dbReference>
<feature type="region of interest" description="Disordered" evidence="7">
    <location>
        <begin position="278"/>
        <end position="330"/>
    </location>
</feature>
<evidence type="ECO:0000313" key="10">
    <source>
        <dbReference type="Proteomes" id="UP000650582"/>
    </source>
</evidence>
<feature type="compositionally biased region" description="Low complexity" evidence="7">
    <location>
        <begin position="313"/>
        <end position="328"/>
    </location>
</feature>
<proteinExistence type="inferred from homology"/>
<gene>
    <name evidence="9" type="ORF">RHS04_01445</name>
</gene>
<dbReference type="Gene3D" id="1.10.1670.40">
    <property type="match status" value="1"/>
</dbReference>
<dbReference type="InterPro" id="IPR000195">
    <property type="entry name" value="Rab-GAP-TBC_dom"/>
</dbReference>
<dbReference type="GO" id="GO:0003824">
    <property type="term" value="F:catalytic activity"/>
    <property type="evidence" value="ECO:0007669"/>
    <property type="project" value="InterPro"/>
</dbReference>
<evidence type="ECO:0000313" key="9">
    <source>
        <dbReference type="EMBL" id="KAF8684152.1"/>
    </source>
</evidence>
<dbReference type="Gene3D" id="1.10.340.30">
    <property type="entry name" value="Hypothetical protein, domain 2"/>
    <property type="match status" value="1"/>
</dbReference>
<keyword evidence="3" id="KW-0227">DNA damage</keyword>
<feature type="compositionally biased region" description="Low complexity" evidence="7">
    <location>
        <begin position="1"/>
        <end position="17"/>
    </location>
</feature>
<sequence length="1030" mass="113977">MSGRVTRSATRLRSTATESPATHPVEPATLPRRKKPTASGRSGSPTPSKRPAPTLRKVSGSAVELPTLPPFIEPPYDPALIPAVLTFSFDKAKEHLIRADGRFEKIFKELPCRPFEHLEPVDPFHDRGQQISWLAAKSIRHRFLRLFDRSLPEKVSLNYDQGLKYTFPSPGRIASVDEGILRTAGLSGRKAEYGMDNHGLVYLARFADGRLSTQKLANTTDEELLEMLIAVRGIGKWTVDMFAIFSLRRPDILPVGDLGTQKGLLNWVLSSHDPEKHSLCIDPKKLPKTDDDEPEKPKEAKAVESGEDTSVLPTPAQASTSKSTAAAPEVSNPKQFATIPLVPVTPVPLPEGVTLEMLKARANGKKAKGGCYLLPNEMEALTASWKPYRSLASSVASSLVPITTRARETLVAYQILTGRSFVLKYSQDMESAVAVEPITTGNKTMESEPTVASPRSSSSSVVHALNTSKSTTTSTTSVDTPRDGDSPRPSTTPKETDTIKDTEDEFQELSLDDTEAADPRFSTVPLYTPSVKSRPLDSPEQSKPGSPTGRRRSTSVTSPIPAVAALKQSRRKTIASGSSAGNLPLLLARLEQKSAKEEADPSLKRASVDGASKLVDGFKKIHDDSEGDTAGAVDWGFWGEVVANYEEVARTRPTELAQAIENGIPASLRGMMWQLMSASKDAALEKIYSDLIKKPTPHEKAIMRDLGRTFPNHEFFTDGSGVGQENLFNVLKAYSLYDPDVGYCQGLAFIVAALLLNMPDEEAFCVLCRLMHSYDLRGHFLPDMPGLQLRLYQFDRLVEDVLPVLHIHFVRQGIKSSMYCSQWFLTMFSYRLPLDLVFRIMDTVFANGIEAIFGFSLVLLYNNEEAILKLKFDQILEYLKGPLFDSYKIPESERSSTSSSALEYRADDFVQDAFKISRTFTPFMLDSYAGEYQAKVKAENAHQEEMDALRAINRNLSQHVKQLEASLAQINTEHCALVKQLVMSKLEQEELEGELVKFKILYAELMHQKEDDNHRASIQSMKAARASTTK</sequence>